<dbReference type="EMBL" id="VXIS01000421">
    <property type="protein sequence ID" value="KAA8893607.1"/>
    <property type="molecule type" value="Genomic_DNA"/>
</dbReference>
<organism evidence="1 2">
    <name type="scientific">Sphaerosporella brunnea</name>
    <dbReference type="NCBI Taxonomy" id="1250544"/>
    <lineage>
        <taxon>Eukaryota</taxon>
        <taxon>Fungi</taxon>
        <taxon>Dikarya</taxon>
        <taxon>Ascomycota</taxon>
        <taxon>Pezizomycotina</taxon>
        <taxon>Pezizomycetes</taxon>
        <taxon>Pezizales</taxon>
        <taxon>Pyronemataceae</taxon>
        <taxon>Sphaerosporella</taxon>
    </lineage>
</organism>
<protein>
    <submittedName>
        <fullName evidence="1">Uncharacterized protein</fullName>
    </submittedName>
</protein>
<sequence length="91" mass="10075">QLVEKEDEYVIVRDSKTGDIVLMVIRNFCADSAILEWASNIVGTGVQIRKSVRLDDPGIFSLIGYTPASSNCPSIMWAQNLLCKKTIIDSL</sequence>
<reference evidence="1 2" key="1">
    <citation type="submission" date="2019-09" db="EMBL/GenBank/DDBJ databases">
        <title>Draft genome of the ectomycorrhizal ascomycete Sphaerosporella brunnea.</title>
        <authorList>
            <consortium name="DOE Joint Genome Institute"/>
            <person name="Benucci G.M."/>
            <person name="Marozzi G."/>
            <person name="Antonielli L."/>
            <person name="Sanchez S."/>
            <person name="Marco P."/>
            <person name="Wang X."/>
            <person name="Falini L.B."/>
            <person name="Barry K."/>
            <person name="Haridas S."/>
            <person name="Lipzen A."/>
            <person name="Labutti K."/>
            <person name="Grigoriev I.V."/>
            <person name="Murat C."/>
            <person name="Martin F."/>
            <person name="Albertini E."/>
            <person name="Donnini D."/>
            <person name="Bonito G."/>
        </authorList>
    </citation>
    <scope>NUCLEOTIDE SEQUENCE [LARGE SCALE GENOMIC DNA]</scope>
    <source>
        <strain evidence="1 2">Sb_GMNB300</strain>
    </source>
</reference>
<proteinExistence type="predicted"/>
<gene>
    <name evidence="1" type="ORF">FN846DRAFT_750787</name>
</gene>
<dbReference type="Proteomes" id="UP000326924">
    <property type="component" value="Unassembled WGS sequence"/>
</dbReference>
<keyword evidence="2" id="KW-1185">Reference proteome</keyword>
<feature type="non-terminal residue" evidence="1">
    <location>
        <position position="1"/>
    </location>
</feature>
<name>A0A5J5EEY7_9PEZI</name>
<accession>A0A5J5EEY7</accession>
<feature type="non-terminal residue" evidence="1">
    <location>
        <position position="91"/>
    </location>
</feature>
<dbReference type="OrthoDB" id="5494972at2759"/>
<evidence type="ECO:0000313" key="2">
    <source>
        <dbReference type="Proteomes" id="UP000326924"/>
    </source>
</evidence>
<dbReference type="InParanoid" id="A0A5J5EEY7"/>
<comment type="caution">
    <text evidence="1">The sequence shown here is derived from an EMBL/GenBank/DDBJ whole genome shotgun (WGS) entry which is preliminary data.</text>
</comment>
<dbReference type="AlphaFoldDB" id="A0A5J5EEY7"/>
<evidence type="ECO:0000313" key="1">
    <source>
        <dbReference type="EMBL" id="KAA8893607.1"/>
    </source>
</evidence>